<dbReference type="EMBL" id="CP000927">
    <property type="protein sequence ID" value="ABZ72309.1"/>
    <property type="molecule type" value="Genomic_DNA"/>
</dbReference>
<feature type="chain" id="PRO_5002755913" evidence="2">
    <location>
        <begin position="34"/>
        <end position="222"/>
    </location>
</feature>
<evidence type="ECO:0000256" key="1">
    <source>
        <dbReference type="SAM" id="MobiDB-lite"/>
    </source>
</evidence>
<protein>
    <submittedName>
        <fullName evidence="3">Uncharacterized protein</fullName>
    </submittedName>
</protein>
<dbReference type="AlphaFoldDB" id="B0T2Q8"/>
<name>B0T2Q8_CAUSK</name>
<proteinExistence type="predicted"/>
<organism evidence="3">
    <name type="scientific">Caulobacter sp. (strain K31)</name>
    <dbReference type="NCBI Taxonomy" id="366602"/>
    <lineage>
        <taxon>Bacteria</taxon>
        <taxon>Pseudomonadati</taxon>
        <taxon>Pseudomonadota</taxon>
        <taxon>Alphaproteobacteria</taxon>
        <taxon>Caulobacterales</taxon>
        <taxon>Caulobacteraceae</taxon>
        <taxon>Caulobacter</taxon>
    </lineage>
</organism>
<keyword evidence="2" id="KW-0732">Signal</keyword>
<dbReference type="HOGENOM" id="CLU_101672_0_1_5"/>
<evidence type="ECO:0000256" key="2">
    <source>
        <dbReference type="SAM" id="SignalP"/>
    </source>
</evidence>
<dbReference type="eggNOG" id="ENOG5032TYP">
    <property type="taxonomic scope" value="Bacteria"/>
</dbReference>
<accession>B0T2Q8</accession>
<reference evidence="3" key="1">
    <citation type="submission" date="2008-01" db="EMBL/GenBank/DDBJ databases">
        <title>Complete sequence of chromosome of Caulobacter sp. K31.</title>
        <authorList>
            <consortium name="US DOE Joint Genome Institute"/>
            <person name="Copeland A."/>
            <person name="Lucas S."/>
            <person name="Lapidus A."/>
            <person name="Barry K."/>
            <person name="Glavina del Rio T."/>
            <person name="Dalin E."/>
            <person name="Tice H."/>
            <person name="Pitluck S."/>
            <person name="Bruce D."/>
            <person name="Goodwin L."/>
            <person name="Thompson L.S."/>
            <person name="Brettin T."/>
            <person name="Detter J.C."/>
            <person name="Han C."/>
            <person name="Schmutz J."/>
            <person name="Larimer F."/>
            <person name="Land M."/>
            <person name="Hauser L."/>
            <person name="Kyrpides N."/>
            <person name="Kim E."/>
            <person name="Stephens C."/>
            <person name="Richardson P."/>
        </authorList>
    </citation>
    <scope>NUCLEOTIDE SEQUENCE [LARGE SCALE GENOMIC DNA]</scope>
    <source>
        <strain evidence="3">K31</strain>
    </source>
</reference>
<feature type="signal peptide" evidence="2">
    <location>
        <begin position="1"/>
        <end position="33"/>
    </location>
</feature>
<dbReference type="KEGG" id="cak:Caul_3182"/>
<feature type="region of interest" description="Disordered" evidence="1">
    <location>
        <begin position="96"/>
        <end position="117"/>
    </location>
</feature>
<evidence type="ECO:0000313" key="3">
    <source>
        <dbReference type="EMBL" id="ABZ72309.1"/>
    </source>
</evidence>
<sequence precursor="true">MHGAVKAGDLGNMRCPSLPLLLTALLLAGPALAADPGTMEHKDTLRDAVAAPLEDLNLKQTAIPAVLTRAVEDPYDVTGLDRCEGLAGEIGRLDAALGPDLDEAPPPDKRSRGKKVADAAWGAGVGEVRDTTRHALPFRGWIRKLTGAAKHDRAVQAAIRAGGVRRGYLKGVGMRMNCAPPAAPSWFVPAPPPKPLVAPRPLERLAFFWNGLVSWWRGWWPF</sequence>
<gene>
    <name evidence="3" type="ordered locus">Caul_3182</name>
</gene>
<dbReference type="STRING" id="366602.Caul_3182"/>